<comment type="caution">
    <text evidence="2">The sequence shown here is derived from an EMBL/GenBank/DDBJ whole genome shotgun (WGS) entry which is preliminary data.</text>
</comment>
<dbReference type="PANTHER" id="PTHR39947">
    <property type="entry name" value="IP19862P"/>
    <property type="match status" value="1"/>
</dbReference>
<evidence type="ECO:0000313" key="2">
    <source>
        <dbReference type="EMBL" id="MPC57211.1"/>
    </source>
</evidence>
<keyword evidence="1" id="KW-0812">Transmembrane</keyword>
<evidence type="ECO:0000313" key="3">
    <source>
        <dbReference type="Proteomes" id="UP000324222"/>
    </source>
</evidence>
<organism evidence="2 3">
    <name type="scientific">Portunus trituberculatus</name>
    <name type="common">Swimming crab</name>
    <name type="synonym">Neptunus trituberculatus</name>
    <dbReference type="NCBI Taxonomy" id="210409"/>
    <lineage>
        <taxon>Eukaryota</taxon>
        <taxon>Metazoa</taxon>
        <taxon>Ecdysozoa</taxon>
        <taxon>Arthropoda</taxon>
        <taxon>Crustacea</taxon>
        <taxon>Multicrustacea</taxon>
        <taxon>Malacostraca</taxon>
        <taxon>Eumalacostraca</taxon>
        <taxon>Eucarida</taxon>
        <taxon>Decapoda</taxon>
        <taxon>Pleocyemata</taxon>
        <taxon>Brachyura</taxon>
        <taxon>Eubrachyura</taxon>
        <taxon>Portunoidea</taxon>
        <taxon>Portunidae</taxon>
        <taxon>Portuninae</taxon>
        <taxon>Portunus</taxon>
    </lineage>
</organism>
<dbReference type="Proteomes" id="UP000324222">
    <property type="component" value="Unassembled WGS sequence"/>
</dbReference>
<accession>A0A5B7GAW6</accession>
<dbReference type="EMBL" id="VSRR010014599">
    <property type="protein sequence ID" value="MPC57211.1"/>
    <property type="molecule type" value="Genomic_DNA"/>
</dbReference>
<proteinExistence type="predicted"/>
<feature type="transmembrane region" description="Helical" evidence="1">
    <location>
        <begin position="60"/>
        <end position="85"/>
    </location>
</feature>
<dbReference type="AlphaFoldDB" id="A0A5B7GAW6"/>
<name>A0A5B7GAW6_PORTR</name>
<gene>
    <name evidence="2" type="ORF">E2C01_051187</name>
</gene>
<keyword evidence="1" id="KW-1133">Transmembrane helix</keyword>
<protein>
    <submittedName>
        <fullName evidence="2">Uncharacterized protein</fullName>
    </submittedName>
</protein>
<keyword evidence="1" id="KW-0472">Membrane</keyword>
<dbReference type="InterPro" id="IPR029201">
    <property type="entry name" value="Jiraiya"/>
</dbReference>
<dbReference type="Pfam" id="PF15038">
    <property type="entry name" value="Jiraiya"/>
    <property type="match status" value="1"/>
</dbReference>
<reference evidence="2 3" key="1">
    <citation type="submission" date="2019-05" db="EMBL/GenBank/DDBJ databases">
        <title>Another draft genome of Portunus trituberculatus and its Hox gene families provides insights of decapod evolution.</title>
        <authorList>
            <person name="Jeong J.-H."/>
            <person name="Song I."/>
            <person name="Kim S."/>
            <person name="Choi T."/>
            <person name="Kim D."/>
            <person name="Ryu S."/>
            <person name="Kim W."/>
        </authorList>
    </citation>
    <scope>NUCLEOTIDE SEQUENCE [LARGE SCALE GENOMIC DNA]</scope>
    <source>
        <tissue evidence="2">Muscle</tissue>
    </source>
</reference>
<dbReference type="PANTHER" id="PTHR39947:SF1">
    <property type="entry name" value="IP19862P"/>
    <property type="match status" value="1"/>
</dbReference>
<sequence>MFELFDCAALIAQVEKRPRLDDFQLKEHTDKNTEEKLWPEVCEAGVIFGLEKEMRKSTPAILTSVFIGVGIIFCGCAMIHNVFIWQKTEIEYG</sequence>
<keyword evidence="3" id="KW-1185">Reference proteome</keyword>
<evidence type="ECO:0000256" key="1">
    <source>
        <dbReference type="SAM" id="Phobius"/>
    </source>
</evidence>